<proteinExistence type="predicted"/>
<sequence length="132" mass="15181">MSIIKYTAKLPSPYPLSEVSNQLFSLTRNNQTFNFRIDIYSISSQSLTRSFATKGVFLRESATIFLLENNDEQRMVAQYCHGYGPCSNMSSFYGYIVGQSGGEQDDNSFEHDMFANFTKAIQKHFELNWKQN</sequence>
<organism evidence="2">
    <name type="scientific">Naegleria gruberi</name>
    <name type="common">Amoeba</name>
    <dbReference type="NCBI Taxonomy" id="5762"/>
    <lineage>
        <taxon>Eukaryota</taxon>
        <taxon>Discoba</taxon>
        <taxon>Heterolobosea</taxon>
        <taxon>Tetramitia</taxon>
        <taxon>Eutetramitia</taxon>
        <taxon>Vahlkampfiidae</taxon>
        <taxon>Naegleria</taxon>
    </lineage>
</organism>
<dbReference type="Proteomes" id="UP000006671">
    <property type="component" value="Unassembled WGS sequence"/>
</dbReference>
<dbReference type="AlphaFoldDB" id="D2W3A1"/>
<dbReference type="VEuPathDB" id="AmoebaDB:NAEGRDRAFT_75873"/>
<dbReference type="RefSeq" id="XP_002669225.1">
    <property type="nucleotide sequence ID" value="XM_002669179.1"/>
</dbReference>
<evidence type="ECO:0000313" key="2">
    <source>
        <dbReference type="Proteomes" id="UP000006671"/>
    </source>
</evidence>
<gene>
    <name evidence="1" type="ORF">NAEGRDRAFT_75873</name>
</gene>
<dbReference type="GeneID" id="8862697"/>
<keyword evidence="2" id="KW-1185">Reference proteome</keyword>
<dbReference type="InParanoid" id="D2W3A1"/>
<reference evidence="1 2" key="1">
    <citation type="journal article" date="2010" name="Cell">
        <title>The genome of Naegleria gruberi illuminates early eukaryotic versatility.</title>
        <authorList>
            <person name="Fritz-Laylin L.K."/>
            <person name="Prochnik S.E."/>
            <person name="Ginger M.L."/>
            <person name="Dacks J.B."/>
            <person name="Carpenter M.L."/>
            <person name="Field M.C."/>
            <person name="Kuo A."/>
            <person name="Paredez A."/>
            <person name="Chapman J."/>
            <person name="Pham J."/>
            <person name="Shu S."/>
            <person name="Neupane R."/>
            <person name="Cipriano M."/>
            <person name="Mancuso J."/>
            <person name="Tu H."/>
            <person name="Salamov A."/>
            <person name="Lindquist E."/>
            <person name="Shapiro H."/>
            <person name="Lucas S."/>
            <person name="Grigoriev I.V."/>
            <person name="Cande W.Z."/>
            <person name="Fulton C."/>
            <person name="Rokhsar D.S."/>
            <person name="Dawson S.C."/>
        </authorList>
    </citation>
    <scope>NUCLEOTIDE SEQUENCE [LARGE SCALE GENOMIC DNA]</scope>
    <source>
        <strain evidence="1 2">NEG-M</strain>
    </source>
</reference>
<protein>
    <submittedName>
        <fullName evidence="1">Predicted protein</fullName>
    </submittedName>
</protein>
<dbReference type="KEGG" id="ngr:NAEGRDRAFT_75873"/>
<accession>D2W3A1</accession>
<dbReference type="EMBL" id="GG738930">
    <property type="protein sequence ID" value="EFC36481.1"/>
    <property type="molecule type" value="Genomic_DNA"/>
</dbReference>
<name>D2W3A1_NAEGR</name>
<evidence type="ECO:0000313" key="1">
    <source>
        <dbReference type="EMBL" id="EFC36481.1"/>
    </source>
</evidence>